<sequence>MKKLMIFIVVVILVLAVGLLSLVSYVKPSEAMDLNYQEVAISGKIADIIKNRKLEVVLTEQDINNIVKKQLAAHSTLPNDLMIEGAKLRLNGSQLEADVNLRWREQIPIGATVLFALDWSPPNIEVRHVGTQIKDKQLPSDWLQLAPVQIPLESYLPQLVGVKHVAFENQAIRIDLKLLR</sequence>
<reference evidence="2" key="1">
    <citation type="journal article" date="2019" name="Int. J. Syst. Evol. Microbiol.">
        <title>The Global Catalogue of Microorganisms (GCM) 10K type strain sequencing project: providing services to taxonomists for standard genome sequencing and annotation.</title>
        <authorList>
            <consortium name="The Broad Institute Genomics Platform"/>
            <consortium name="The Broad Institute Genome Sequencing Center for Infectious Disease"/>
            <person name="Wu L."/>
            <person name="Ma J."/>
        </authorList>
    </citation>
    <scope>NUCLEOTIDE SEQUENCE [LARGE SCALE GENOMIC DNA]</scope>
    <source>
        <strain evidence="2">KACC 11904</strain>
    </source>
</reference>
<protein>
    <recommendedName>
        <fullName evidence="3">DUF2140 family protein</fullName>
    </recommendedName>
</protein>
<comment type="caution">
    <text evidence="1">The sequence shown here is derived from an EMBL/GenBank/DDBJ whole genome shotgun (WGS) entry which is preliminary data.</text>
</comment>
<accession>A0ABW0K2U1</accession>
<name>A0ABW0K2U1_9BACL</name>
<gene>
    <name evidence="1" type="ORF">ACFPOG_04570</name>
</gene>
<dbReference type="Proteomes" id="UP001596044">
    <property type="component" value="Unassembled WGS sequence"/>
</dbReference>
<dbReference type="RefSeq" id="WP_270884131.1">
    <property type="nucleotide sequence ID" value="NZ_JAQFVF010000061.1"/>
</dbReference>
<keyword evidence="2" id="KW-1185">Reference proteome</keyword>
<evidence type="ECO:0000313" key="1">
    <source>
        <dbReference type="EMBL" id="MFC5447519.1"/>
    </source>
</evidence>
<dbReference type="EMBL" id="JBHSMJ010000008">
    <property type="protein sequence ID" value="MFC5447519.1"/>
    <property type="molecule type" value="Genomic_DNA"/>
</dbReference>
<proteinExistence type="predicted"/>
<organism evidence="1 2">
    <name type="scientific">Paenibacillus aestuarii</name>
    <dbReference type="NCBI Taxonomy" id="516965"/>
    <lineage>
        <taxon>Bacteria</taxon>
        <taxon>Bacillati</taxon>
        <taxon>Bacillota</taxon>
        <taxon>Bacilli</taxon>
        <taxon>Bacillales</taxon>
        <taxon>Paenibacillaceae</taxon>
        <taxon>Paenibacillus</taxon>
    </lineage>
</organism>
<evidence type="ECO:0008006" key="3">
    <source>
        <dbReference type="Google" id="ProtNLM"/>
    </source>
</evidence>
<evidence type="ECO:0000313" key="2">
    <source>
        <dbReference type="Proteomes" id="UP001596044"/>
    </source>
</evidence>